<evidence type="ECO:0000259" key="1">
    <source>
        <dbReference type="PROSITE" id="PS50234"/>
    </source>
</evidence>
<name>A0A9P6LZ48_MORAP</name>
<sequence>MAINVCGLYFIGSKWHYLPLVDVQAHATLLSTTSRTTLTQTYLNPAQNGHVQELRYAFPLYDGVSVVAFTCRIGDRTIVGQVKERERAKKVFAEAVARGENAALLEQLPQASDVFTTTVGNVPAGAKMSTACDSQSPQPSCPDYPIDLARGATECVAGGRAQIIVDIIQDETSFVQQIKSPSHLLAVSLGTTSLAPSADPVMSKASATLSLESAALDKDFVVQVVAKNSGLPTASLETHPTIPNQKALMVTLVPKFSLPPERPELVFIVDRSGSMQGTRINLVKSAMKVFLKSIPVGVKFNICSFGTRFSFLWRESQAYTQSTLQEAIQHVDSIQADFGGTEMYKPIEATLRQRFKDLPLEIMLLTDGEIWDQERLFKFLNKSVFNSETPIRVFTLGIGNGVSHSLIEGVAKAGNGFSQSVGEGERMDSKVVRMLKGALSPHITDYTLEVKYADEDAMTDVGDDDFELVEKVTDSLNVKLGLAETEPLQPKEKKPISLFDTSVDLDEEAPSPADDDSGAVRYAHLPPLAVPKLLQTPSVIPPLYAFSRTTVYLLMDPNCSLLRPKSVVLRGTSAHGPLQLEIPIQTLDTPGVIIHQLAAKKAISELEQGRGWLKPRMSLAN</sequence>
<protein>
    <submittedName>
        <fullName evidence="3">Uncharacterized protein</fullName>
    </submittedName>
</protein>
<proteinExistence type="predicted"/>
<dbReference type="InterPro" id="IPR036465">
    <property type="entry name" value="vWFA_dom_sf"/>
</dbReference>
<dbReference type="SMART" id="SM00327">
    <property type="entry name" value="VWA"/>
    <property type="match status" value="1"/>
</dbReference>
<dbReference type="SMART" id="SM00609">
    <property type="entry name" value="VIT"/>
    <property type="match status" value="1"/>
</dbReference>
<comment type="caution">
    <text evidence="3">The sequence shown here is derived from an EMBL/GenBank/DDBJ whole genome shotgun (WGS) entry which is preliminary data.</text>
</comment>
<gene>
    <name evidence="3" type="ORF">BGZ70_010019</name>
</gene>
<dbReference type="PROSITE" id="PS50234">
    <property type="entry name" value="VWFA"/>
    <property type="match status" value="1"/>
</dbReference>
<feature type="domain" description="VIT" evidence="2">
    <location>
        <begin position="4"/>
        <end position="136"/>
    </location>
</feature>
<dbReference type="Pfam" id="PF13768">
    <property type="entry name" value="VWA_3"/>
    <property type="match status" value="1"/>
</dbReference>
<dbReference type="PANTHER" id="PTHR45737">
    <property type="entry name" value="VON WILLEBRAND FACTOR A DOMAIN-CONTAINING PROTEIN 5A"/>
    <property type="match status" value="1"/>
</dbReference>
<dbReference type="InterPro" id="IPR013694">
    <property type="entry name" value="VIT"/>
</dbReference>
<feature type="domain" description="VWFA" evidence="1">
    <location>
        <begin position="264"/>
        <end position="443"/>
    </location>
</feature>
<dbReference type="InterPro" id="IPR002035">
    <property type="entry name" value="VWF_A"/>
</dbReference>
<accession>A0A9P6LZ48</accession>
<dbReference type="PANTHER" id="PTHR45737:SF6">
    <property type="entry name" value="VON WILLEBRAND FACTOR A DOMAIN-CONTAINING PROTEIN 5A"/>
    <property type="match status" value="1"/>
</dbReference>
<dbReference type="AlphaFoldDB" id="A0A9P6LZ48"/>
<evidence type="ECO:0000259" key="2">
    <source>
        <dbReference type="PROSITE" id="PS51468"/>
    </source>
</evidence>
<reference evidence="3" key="1">
    <citation type="journal article" date="2020" name="Fungal Divers.">
        <title>Resolving the Mortierellaceae phylogeny through synthesis of multi-gene phylogenetics and phylogenomics.</title>
        <authorList>
            <person name="Vandepol N."/>
            <person name="Liber J."/>
            <person name="Desiro A."/>
            <person name="Na H."/>
            <person name="Kennedy M."/>
            <person name="Barry K."/>
            <person name="Grigoriev I.V."/>
            <person name="Miller A.N."/>
            <person name="O'Donnell K."/>
            <person name="Stajich J.E."/>
            <person name="Bonito G."/>
        </authorList>
    </citation>
    <scope>NUCLEOTIDE SEQUENCE</scope>
    <source>
        <strain evidence="3">CK1249</strain>
    </source>
</reference>
<evidence type="ECO:0000313" key="3">
    <source>
        <dbReference type="EMBL" id="KAF9956202.1"/>
    </source>
</evidence>
<keyword evidence="4" id="KW-1185">Reference proteome</keyword>
<evidence type="ECO:0000313" key="4">
    <source>
        <dbReference type="Proteomes" id="UP000738359"/>
    </source>
</evidence>
<dbReference type="EMBL" id="JAAAHY010000861">
    <property type="protein sequence ID" value="KAF9956202.1"/>
    <property type="molecule type" value="Genomic_DNA"/>
</dbReference>
<organism evidence="3 4">
    <name type="scientific">Mortierella alpina</name>
    <name type="common">Oleaginous fungus</name>
    <name type="synonym">Mortierella renispora</name>
    <dbReference type="NCBI Taxonomy" id="64518"/>
    <lineage>
        <taxon>Eukaryota</taxon>
        <taxon>Fungi</taxon>
        <taxon>Fungi incertae sedis</taxon>
        <taxon>Mucoromycota</taxon>
        <taxon>Mortierellomycotina</taxon>
        <taxon>Mortierellomycetes</taxon>
        <taxon>Mortierellales</taxon>
        <taxon>Mortierellaceae</taxon>
        <taxon>Mortierella</taxon>
    </lineage>
</organism>
<dbReference type="Pfam" id="PF08487">
    <property type="entry name" value="VIT"/>
    <property type="match status" value="1"/>
</dbReference>
<dbReference type="SUPFAM" id="SSF53300">
    <property type="entry name" value="vWA-like"/>
    <property type="match status" value="1"/>
</dbReference>
<dbReference type="PROSITE" id="PS51468">
    <property type="entry name" value="VIT"/>
    <property type="match status" value="1"/>
</dbReference>
<dbReference type="Gene3D" id="3.40.50.410">
    <property type="entry name" value="von Willebrand factor, type A domain"/>
    <property type="match status" value="1"/>
</dbReference>
<dbReference type="OrthoDB" id="1729737at2759"/>
<dbReference type="Proteomes" id="UP000738359">
    <property type="component" value="Unassembled WGS sequence"/>
</dbReference>